<reference evidence="1 2" key="1">
    <citation type="submission" date="2018-03" db="EMBL/GenBank/DDBJ databases">
        <authorList>
            <person name="Keele B.F."/>
        </authorList>
    </citation>
    <scope>NUCLEOTIDE SEQUENCE [LARGE SCALE GENOMIC DNA]</scope>
    <source>
        <strain evidence="1 2">IB-3</strain>
    </source>
</reference>
<accession>A0A2R7YZE6</accession>
<evidence type="ECO:0000313" key="2">
    <source>
        <dbReference type="Proteomes" id="UP000244867"/>
    </source>
</evidence>
<gene>
    <name evidence="1" type="ORF">C7S10_06665</name>
</gene>
<organism evidence="1 2">
    <name type="scientific">Nocardioides currus</name>
    <dbReference type="NCBI Taxonomy" id="2133958"/>
    <lineage>
        <taxon>Bacteria</taxon>
        <taxon>Bacillati</taxon>
        <taxon>Actinomycetota</taxon>
        <taxon>Actinomycetes</taxon>
        <taxon>Propionibacteriales</taxon>
        <taxon>Nocardioidaceae</taxon>
        <taxon>Nocardioides</taxon>
    </lineage>
</organism>
<comment type="caution">
    <text evidence="1">The sequence shown here is derived from an EMBL/GenBank/DDBJ whole genome shotgun (WGS) entry which is preliminary data.</text>
</comment>
<proteinExistence type="predicted"/>
<protein>
    <submittedName>
        <fullName evidence="1">Uncharacterized protein</fullName>
    </submittedName>
</protein>
<dbReference type="AlphaFoldDB" id="A0A2R7YZE6"/>
<name>A0A2R7YZE6_9ACTN</name>
<dbReference type="EMBL" id="PYXZ01000002">
    <property type="protein sequence ID" value="PUA81743.1"/>
    <property type="molecule type" value="Genomic_DNA"/>
</dbReference>
<evidence type="ECO:0000313" key="1">
    <source>
        <dbReference type="EMBL" id="PUA81743.1"/>
    </source>
</evidence>
<sequence length="130" mass="13863">MGGVVNTLKEFKVSEGAIANIEAFLTSQEEVLAKHKDDEDSGSESMFGTRWSGQYLGIHHRKANAFLTNSIVESIAALQALTTAMTDFSKDVGLTAADDEARSQVLLNRVATAGDVMDGDQDTPAQEEGA</sequence>
<keyword evidence="2" id="KW-1185">Reference proteome</keyword>
<dbReference type="Proteomes" id="UP000244867">
    <property type="component" value="Unassembled WGS sequence"/>
</dbReference>